<dbReference type="Pfam" id="PF13414">
    <property type="entry name" value="TPR_11"/>
    <property type="match status" value="1"/>
</dbReference>
<evidence type="ECO:0000256" key="3">
    <source>
        <dbReference type="PROSITE-ProRule" id="PRU00339"/>
    </source>
</evidence>
<proteinExistence type="predicted"/>
<dbReference type="PROSITE" id="PS50005">
    <property type="entry name" value="TPR"/>
    <property type="match status" value="2"/>
</dbReference>
<dbReference type="RefSeq" id="WP_273437613.1">
    <property type="nucleotide sequence ID" value="NZ_PKUN01000002.1"/>
</dbReference>
<feature type="repeat" description="TPR" evidence="3">
    <location>
        <begin position="186"/>
        <end position="219"/>
    </location>
</feature>
<dbReference type="PANTHER" id="PTHR44943:SF8">
    <property type="entry name" value="TPR REPEAT-CONTAINING PROTEIN MJ0263"/>
    <property type="match status" value="1"/>
</dbReference>
<evidence type="ECO:0000256" key="1">
    <source>
        <dbReference type="ARBA" id="ARBA00022737"/>
    </source>
</evidence>
<evidence type="ECO:0000313" key="5">
    <source>
        <dbReference type="Proteomes" id="UP000235015"/>
    </source>
</evidence>
<dbReference type="InterPro" id="IPR011990">
    <property type="entry name" value="TPR-like_helical_dom_sf"/>
</dbReference>
<feature type="repeat" description="TPR" evidence="3">
    <location>
        <begin position="152"/>
        <end position="185"/>
    </location>
</feature>
<dbReference type="STRING" id="1111735.GCA_000428045_02833"/>
<dbReference type="InterPro" id="IPR051685">
    <property type="entry name" value="Ycf3/AcsC/BcsC/TPR_MFPF"/>
</dbReference>
<dbReference type="InterPro" id="IPR019734">
    <property type="entry name" value="TPR_rpt"/>
</dbReference>
<comment type="caution">
    <text evidence="4">The sequence shown here is derived from an EMBL/GenBank/DDBJ whole genome shotgun (WGS) entry which is preliminary data.</text>
</comment>
<sequence length="233" mass="27270">MKMAKRMNHLSQPLRTGLVLFIFLGILPMNLNAQYAPWIGDTLTGAPCEGKGQSYGPFDYTNPRHRGEHLQLVEGAHFMPRVRSLTEDRLDSAVINDIDYTLRAFPNHHDALYAVTRYWFLPDSFKRVRNRMMSTPPECYFQRAIYFKPDDGTVRMLYGLYLHKLNKYNEALEQYDLAEELAPDSAQLLYNIGLLHFEMKQYEKSLEYARKAYALEYPLPGLMNKLKKKGYWK</sequence>
<dbReference type="SMART" id="SM00028">
    <property type="entry name" value="TPR"/>
    <property type="match status" value="2"/>
</dbReference>
<gene>
    <name evidence="4" type="ORF">C0630_02430</name>
</gene>
<dbReference type="EMBL" id="PKUN01000002">
    <property type="protein sequence ID" value="PLX63040.1"/>
    <property type="molecule type" value="Genomic_DNA"/>
</dbReference>
<keyword evidence="1" id="KW-0677">Repeat</keyword>
<evidence type="ECO:0000256" key="2">
    <source>
        <dbReference type="ARBA" id="ARBA00022803"/>
    </source>
</evidence>
<dbReference type="PANTHER" id="PTHR44943">
    <property type="entry name" value="CELLULOSE SYNTHASE OPERON PROTEIN C"/>
    <property type="match status" value="1"/>
</dbReference>
<dbReference type="Gene3D" id="1.25.40.10">
    <property type="entry name" value="Tetratricopeptide repeat domain"/>
    <property type="match status" value="1"/>
</dbReference>
<name>A0A2N6D046_9GAMM</name>
<dbReference type="AlphaFoldDB" id="A0A2N6D046"/>
<evidence type="ECO:0000313" key="4">
    <source>
        <dbReference type="EMBL" id="PLX63040.1"/>
    </source>
</evidence>
<reference evidence="4 5" key="1">
    <citation type="submission" date="2017-11" db="EMBL/GenBank/DDBJ databases">
        <title>Genome-resolved metagenomics identifies genetic mobility, metabolic interactions, and unexpected diversity in perchlorate-reducing communities.</title>
        <authorList>
            <person name="Barnum T.P."/>
            <person name="Figueroa I.A."/>
            <person name="Carlstrom C.I."/>
            <person name="Lucas L.N."/>
            <person name="Engelbrektson A.L."/>
            <person name="Coates J.D."/>
        </authorList>
    </citation>
    <scope>NUCLEOTIDE SEQUENCE [LARGE SCALE GENOMIC DNA]</scope>
    <source>
        <strain evidence="4">BM301</strain>
    </source>
</reference>
<dbReference type="Proteomes" id="UP000235015">
    <property type="component" value="Unassembled WGS sequence"/>
</dbReference>
<dbReference type="SUPFAM" id="SSF48452">
    <property type="entry name" value="TPR-like"/>
    <property type="match status" value="1"/>
</dbReference>
<protein>
    <submittedName>
        <fullName evidence="4">Uncharacterized protein</fullName>
    </submittedName>
</protein>
<organism evidence="4 5">
    <name type="scientific">Sedimenticola selenatireducens</name>
    <dbReference type="NCBI Taxonomy" id="191960"/>
    <lineage>
        <taxon>Bacteria</taxon>
        <taxon>Pseudomonadati</taxon>
        <taxon>Pseudomonadota</taxon>
        <taxon>Gammaproteobacteria</taxon>
        <taxon>Chromatiales</taxon>
        <taxon>Sedimenticolaceae</taxon>
        <taxon>Sedimenticola</taxon>
    </lineage>
</organism>
<accession>A0A2N6D046</accession>
<keyword evidence="2 3" id="KW-0802">TPR repeat</keyword>